<dbReference type="NCBIfam" id="TIGR00453">
    <property type="entry name" value="ispD"/>
    <property type="match status" value="1"/>
</dbReference>
<evidence type="ECO:0000313" key="5">
    <source>
        <dbReference type="Proteomes" id="UP000462931"/>
    </source>
</evidence>
<accession>A0A7K0FRY6</accession>
<dbReference type="InterPro" id="IPR034683">
    <property type="entry name" value="IspD/TarI"/>
</dbReference>
<feature type="site" description="Positions MEP for the nucleophilic attack" evidence="3">
    <location>
        <position position="209"/>
    </location>
</feature>
<sequence length="229" mass="26015">MSKNQFYAIIVAGGSGKRMNSSTPKQFLLLKGKPILMLSIEKFYQSKYQPKIIVVLAEQEQQTWQELVKEYHFNIPHEVINGGIERFHSVKNALNKITDEQSIIAIHDAVRPLVSFKTIDTCFEKALSEGNAIAATPSKDSVRVQEGSKNKAIARNQVYLVQTPQVFQYQQLKKAYQQNFESFFTDDASVVERVGFAIHLCDGDEFNFKITFPEDIILAEAILNKQAHE</sequence>
<evidence type="ECO:0000256" key="3">
    <source>
        <dbReference type="HAMAP-Rule" id="MF_00108"/>
    </source>
</evidence>
<comment type="function">
    <text evidence="3">Catalyzes the formation of 4-diphosphocytidyl-2-C-methyl-D-erythritol from CTP and 2-C-methyl-D-erythritol 4-phosphate (MEP).</text>
</comment>
<feature type="site" description="Positions MEP for the nucleophilic attack" evidence="3">
    <location>
        <position position="155"/>
    </location>
</feature>
<dbReference type="Proteomes" id="UP000462931">
    <property type="component" value="Unassembled WGS sequence"/>
</dbReference>
<dbReference type="InterPro" id="IPR050088">
    <property type="entry name" value="IspD/TarI_cytidylyltransf_bact"/>
</dbReference>
<keyword evidence="5" id="KW-1185">Reference proteome</keyword>
<dbReference type="InterPro" id="IPR001228">
    <property type="entry name" value="IspD"/>
</dbReference>
<feature type="site" description="Transition state stabilizer" evidence="3">
    <location>
        <position position="18"/>
    </location>
</feature>
<dbReference type="RefSeq" id="WP_154288827.1">
    <property type="nucleotide sequence ID" value="NZ_WKJI01000007.1"/>
</dbReference>
<dbReference type="InterPro" id="IPR029044">
    <property type="entry name" value="Nucleotide-diphossugar_trans"/>
</dbReference>
<feature type="site" description="Transition state stabilizer" evidence="3">
    <location>
        <position position="25"/>
    </location>
</feature>
<dbReference type="CDD" id="cd02516">
    <property type="entry name" value="CDP-ME_synthetase"/>
    <property type="match status" value="1"/>
</dbReference>
<dbReference type="Gene3D" id="3.90.550.10">
    <property type="entry name" value="Spore Coat Polysaccharide Biosynthesis Protein SpsA, Chain A"/>
    <property type="match status" value="1"/>
</dbReference>
<dbReference type="HAMAP" id="MF_00108">
    <property type="entry name" value="IspD"/>
    <property type="match status" value="1"/>
</dbReference>
<dbReference type="FunFam" id="3.90.550.10:FF:000003">
    <property type="entry name" value="2-C-methyl-D-erythritol 4-phosphate cytidylyltransferase"/>
    <property type="match status" value="1"/>
</dbReference>
<keyword evidence="2 3" id="KW-0548">Nucleotidyltransferase</keyword>
<organism evidence="4 5">
    <name type="scientific">Pedobacter puniceum</name>
    <dbReference type="NCBI Taxonomy" id="2666136"/>
    <lineage>
        <taxon>Bacteria</taxon>
        <taxon>Pseudomonadati</taxon>
        <taxon>Bacteroidota</taxon>
        <taxon>Sphingobacteriia</taxon>
        <taxon>Sphingobacteriales</taxon>
        <taxon>Sphingobacteriaceae</taxon>
        <taxon>Pedobacter</taxon>
    </lineage>
</organism>
<dbReference type="GO" id="GO:0050518">
    <property type="term" value="F:2-C-methyl-D-erythritol 4-phosphate cytidylyltransferase activity"/>
    <property type="evidence" value="ECO:0007669"/>
    <property type="project" value="UniProtKB-UniRule"/>
</dbReference>
<keyword evidence="3" id="KW-0414">Isoprene biosynthesis</keyword>
<comment type="catalytic activity">
    <reaction evidence="3">
        <text>2-C-methyl-D-erythritol 4-phosphate + CTP + H(+) = 4-CDP-2-C-methyl-D-erythritol + diphosphate</text>
        <dbReference type="Rhea" id="RHEA:13429"/>
        <dbReference type="ChEBI" id="CHEBI:15378"/>
        <dbReference type="ChEBI" id="CHEBI:33019"/>
        <dbReference type="ChEBI" id="CHEBI:37563"/>
        <dbReference type="ChEBI" id="CHEBI:57823"/>
        <dbReference type="ChEBI" id="CHEBI:58262"/>
        <dbReference type="EC" id="2.7.7.60"/>
    </reaction>
</comment>
<keyword evidence="1 3" id="KW-0808">Transferase</keyword>
<dbReference type="EC" id="2.7.7.60" evidence="3"/>
<dbReference type="NCBIfam" id="NF001186">
    <property type="entry name" value="PRK00155.2-3"/>
    <property type="match status" value="1"/>
</dbReference>
<dbReference type="GO" id="GO:0019288">
    <property type="term" value="P:isopentenyl diphosphate biosynthetic process, methylerythritol 4-phosphate pathway"/>
    <property type="evidence" value="ECO:0007669"/>
    <property type="project" value="UniProtKB-UniRule"/>
</dbReference>
<protein>
    <recommendedName>
        <fullName evidence="3">2-C-methyl-D-erythritol 4-phosphate cytidylyltransferase</fullName>
        <ecNumber evidence="3">2.7.7.60</ecNumber>
    </recommendedName>
    <alternativeName>
        <fullName evidence="3">4-diphosphocytidyl-2C-methyl-D-erythritol synthase</fullName>
    </alternativeName>
    <alternativeName>
        <fullName evidence="3">MEP cytidylyltransferase</fullName>
        <shortName evidence="3">MCT</shortName>
    </alternativeName>
</protein>
<reference evidence="4 5" key="1">
    <citation type="submission" date="2019-11" db="EMBL/GenBank/DDBJ databases">
        <authorList>
            <person name="Cheng Q."/>
            <person name="Yang Z."/>
        </authorList>
    </citation>
    <scope>NUCLEOTIDE SEQUENCE [LARGE SCALE GENOMIC DNA]</scope>
    <source>
        <strain evidence="4 5">HX-22-1</strain>
    </source>
</reference>
<dbReference type="EMBL" id="WKJI01000007">
    <property type="protein sequence ID" value="MRX48769.1"/>
    <property type="molecule type" value="Genomic_DNA"/>
</dbReference>
<gene>
    <name evidence="3" type="primary">ispD</name>
    <name evidence="4" type="ORF">GJJ64_16355</name>
</gene>
<dbReference type="UniPathway" id="UPA00056">
    <property type="reaction ID" value="UER00093"/>
</dbReference>
<evidence type="ECO:0000313" key="4">
    <source>
        <dbReference type="EMBL" id="MRX48769.1"/>
    </source>
</evidence>
<name>A0A7K0FRY6_9SPHI</name>
<evidence type="ECO:0000256" key="1">
    <source>
        <dbReference type="ARBA" id="ARBA00022679"/>
    </source>
</evidence>
<dbReference type="PANTHER" id="PTHR32125">
    <property type="entry name" value="2-C-METHYL-D-ERYTHRITOL 4-PHOSPHATE CYTIDYLYLTRANSFERASE, CHLOROPLASTIC"/>
    <property type="match status" value="1"/>
</dbReference>
<dbReference type="SUPFAM" id="SSF53448">
    <property type="entry name" value="Nucleotide-diphospho-sugar transferases"/>
    <property type="match status" value="1"/>
</dbReference>
<comment type="pathway">
    <text evidence="3">Isoprenoid biosynthesis; isopentenyl diphosphate biosynthesis via DXP pathway; isopentenyl diphosphate from 1-deoxy-D-xylulose 5-phosphate: step 2/6.</text>
</comment>
<evidence type="ECO:0000256" key="2">
    <source>
        <dbReference type="ARBA" id="ARBA00022695"/>
    </source>
</evidence>
<comment type="similarity">
    <text evidence="3">Belongs to the IspD/TarI cytidylyltransferase family. IspD subfamily.</text>
</comment>
<comment type="caution">
    <text evidence="4">The sequence shown here is derived from an EMBL/GenBank/DDBJ whole genome shotgun (WGS) entry which is preliminary data.</text>
</comment>
<proteinExistence type="inferred from homology"/>
<dbReference type="PANTHER" id="PTHR32125:SF4">
    <property type="entry name" value="2-C-METHYL-D-ERYTHRITOL 4-PHOSPHATE CYTIDYLYLTRANSFERASE, CHLOROPLASTIC"/>
    <property type="match status" value="1"/>
</dbReference>
<dbReference type="AlphaFoldDB" id="A0A7K0FRY6"/>
<dbReference type="Pfam" id="PF01128">
    <property type="entry name" value="IspD"/>
    <property type="match status" value="1"/>
</dbReference>